<evidence type="ECO:0000256" key="1">
    <source>
        <dbReference type="ARBA" id="ARBA00007572"/>
    </source>
</evidence>
<dbReference type="InterPro" id="IPR014146">
    <property type="entry name" value="LigD_ligase_dom"/>
</dbReference>
<reference evidence="6 7" key="1">
    <citation type="submission" date="2024-06" db="EMBL/GenBank/DDBJ databases">
        <title>The Natural Products Discovery Center: Release of the First 8490 Sequenced Strains for Exploring Actinobacteria Biosynthetic Diversity.</title>
        <authorList>
            <person name="Kalkreuter E."/>
            <person name="Kautsar S.A."/>
            <person name="Yang D."/>
            <person name="Bader C.D."/>
            <person name="Teijaro C.N."/>
            <person name="Fluegel L."/>
            <person name="Davis C.M."/>
            <person name="Simpson J.R."/>
            <person name="Lauterbach L."/>
            <person name="Steele A.D."/>
            <person name="Gui C."/>
            <person name="Meng S."/>
            <person name="Li G."/>
            <person name="Viehrig K."/>
            <person name="Ye F."/>
            <person name="Su P."/>
            <person name="Kiefer A.F."/>
            <person name="Nichols A."/>
            <person name="Cepeda A.J."/>
            <person name="Yan W."/>
            <person name="Fan B."/>
            <person name="Jiang Y."/>
            <person name="Adhikari A."/>
            <person name="Zheng C.-J."/>
            <person name="Schuster L."/>
            <person name="Cowan T.M."/>
            <person name="Smanski M.J."/>
            <person name="Chevrette M.G."/>
            <person name="De Carvalho L.P.S."/>
            <person name="Shen B."/>
        </authorList>
    </citation>
    <scope>NUCLEOTIDE SEQUENCE [LARGE SCALE GENOMIC DNA]</scope>
    <source>
        <strain evidence="6 7">NPDC046838</strain>
    </source>
</reference>
<comment type="similarity">
    <text evidence="1">Belongs to the ATP-dependent DNA ligase family.</text>
</comment>
<organism evidence="6 7">
    <name type="scientific">Streptomyces atriruber</name>
    <dbReference type="NCBI Taxonomy" id="545121"/>
    <lineage>
        <taxon>Bacteria</taxon>
        <taxon>Bacillati</taxon>
        <taxon>Actinomycetota</taxon>
        <taxon>Actinomycetes</taxon>
        <taxon>Kitasatosporales</taxon>
        <taxon>Streptomycetaceae</taxon>
        <taxon>Streptomyces</taxon>
    </lineage>
</organism>
<dbReference type="GO" id="GO:0016874">
    <property type="term" value="F:ligase activity"/>
    <property type="evidence" value="ECO:0007669"/>
    <property type="project" value="UniProtKB-KW"/>
</dbReference>
<comment type="catalytic activity">
    <reaction evidence="4">
        <text>ATP + (deoxyribonucleotide)n-3'-hydroxyl + 5'-phospho-(deoxyribonucleotide)m = (deoxyribonucleotide)n+m + AMP + diphosphate.</text>
        <dbReference type="EC" id="6.5.1.1"/>
    </reaction>
</comment>
<accession>A0ABV3BIH8</accession>
<dbReference type="SUPFAM" id="SSF50249">
    <property type="entry name" value="Nucleic acid-binding proteins"/>
    <property type="match status" value="1"/>
</dbReference>
<dbReference type="InterPro" id="IPR012309">
    <property type="entry name" value="DNA_ligase_ATP-dep_C"/>
</dbReference>
<evidence type="ECO:0000256" key="3">
    <source>
        <dbReference type="ARBA" id="ARBA00022598"/>
    </source>
</evidence>
<evidence type="ECO:0000256" key="4">
    <source>
        <dbReference type="ARBA" id="ARBA00034003"/>
    </source>
</evidence>
<dbReference type="NCBIfam" id="TIGR02779">
    <property type="entry name" value="NHEJ_ligase_lig"/>
    <property type="match status" value="1"/>
</dbReference>
<dbReference type="RefSeq" id="WP_359346653.1">
    <property type="nucleotide sequence ID" value="NZ_JBEYXV010000004.1"/>
</dbReference>
<dbReference type="InterPro" id="IPR050191">
    <property type="entry name" value="ATP-dep_DNA_ligase"/>
</dbReference>
<protein>
    <recommendedName>
        <fullName evidence="2">DNA ligase (ATP)</fullName>
        <ecNumber evidence="2">6.5.1.1</ecNumber>
    </recommendedName>
</protein>
<evidence type="ECO:0000259" key="5">
    <source>
        <dbReference type="PROSITE" id="PS50160"/>
    </source>
</evidence>
<name>A0ABV3BIH8_9ACTN</name>
<dbReference type="Gene3D" id="3.30.470.30">
    <property type="entry name" value="DNA ligase/mRNA capping enzyme"/>
    <property type="match status" value="1"/>
</dbReference>
<dbReference type="PROSITE" id="PS50160">
    <property type="entry name" value="DNA_LIGASE_A3"/>
    <property type="match status" value="1"/>
</dbReference>
<sequence>MTATALPRIAPMLATPGALPTQDSEHLWSTETKYDGQRALVYLPGDRTMVVRSRSGADITAAYPELRALAEVLGDVPTVLDGEIVVLDEAGRSSFERLQPRMGLSGSPAKAARLAAQTPAHLILFDVLHLDGRLLTRLPYAKRREALTQLVEAGPDWSVPTAVTGHCRQALELARSQGLEGIVLKRLDSVYEPGRRSPAWIKVRNVHTADVVIGGWMPGQGRLGGLPGAVLVGEYVDGVLVYRGSVGTGWNERERADIACLLDVAAIDDCPFTPAPAVSGARWVLPRLVAEVRYSTRTRAGLLRHPVWHRLRPDLAPEA</sequence>
<feature type="domain" description="ATP-dependent DNA ligase family profile" evidence="5">
    <location>
        <begin position="117"/>
        <end position="236"/>
    </location>
</feature>
<dbReference type="InterPro" id="IPR012340">
    <property type="entry name" value="NA-bd_OB-fold"/>
</dbReference>
<comment type="caution">
    <text evidence="6">The sequence shown here is derived from an EMBL/GenBank/DDBJ whole genome shotgun (WGS) entry which is preliminary data.</text>
</comment>
<evidence type="ECO:0000313" key="7">
    <source>
        <dbReference type="Proteomes" id="UP001551176"/>
    </source>
</evidence>
<dbReference type="InterPro" id="IPR016059">
    <property type="entry name" value="DNA_ligase_ATP-dep_CS"/>
</dbReference>
<dbReference type="Gene3D" id="3.30.1490.70">
    <property type="match status" value="1"/>
</dbReference>
<keyword evidence="3 6" id="KW-0436">Ligase</keyword>
<evidence type="ECO:0000313" key="6">
    <source>
        <dbReference type="EMBL" id="MEU6820816.1"/>
    </source>
</evidence>
<dbReference type="Gene3D" id="2.40.50.140">
    <property type="entry name" value="Nucleic acid-binding proteins"/>
    <property type="match status" value="1"/>
</dbReference>
<dbReference type="PANTHER" id="PTHR45674">
    <property type="entry name" value="DNA LIGASE 1/3 FAMILY MEMBER"/>
    <property type="match status" value="1"/>
</dbReference>
<dbReference type="EC" id="6.5.1.1" evidence="2"/>
<evidence type="ECO:0000256" key="2">
    <source>
        <dbReference type="ARBA" id="ARBA00012727"/>
    </source>
</evidence>
<dbReference type="EMBL" id="JBEYXV010000004">
    <property type="protein sequence ID" value="MEU6820816.1"/>
    <property type="molecule type" value="Genomic_DNA"/>
</dbReference>
<dbReference type="CDD" id="cd07906">
    <property type="entry name" value="Adenylation_DNA_ligase_LigD_LigC"/>
    <property type="match status" value="1"/>
</dbReference>
<dbReference type="SUPFAM" id="SSF56091">
    <property type="entry name" value="DNA ligase/mRNA capping enzyme, catalytic domain"/>
    <property type="match status" value="1"/>
</dbReference>
<gene>
    <name evidence="6" type="primary">ligD</name>
    <name evidence="6" type="ORF">ABZ921_09315</name>
</gene>
<proteinExistence type="inferred from homology"/>
<dbReference type="Proteomes" id="UP001551176">
    <property type="component" value="Unassembled WGS sequence"/>
</dbReference>
<dbReference type="PROSITE" id="PS00697">
    <property type="entry name" value="DNA_LIGASE_A1"/>
    <property type="match status" value="1"/>
</dbReference>
<dbReference type="PANTHER" id="PTHR45674:SF4">
    <property type="entry name" value="DNA LIGASE 1"/>
    <property type="match status" value="1"/>
</dbReference>
<dbReference type="CDD" id="cd07971">
    <property type="entry name" value="OBF_DNA_ligase_LigD"/>
    <property type="match status" value="1"/>
</dbReference>
<dbReference type="Pfam" id="PF01068">
    <property type="entry name" value="DNA_ligase_A_M"/>
    <property type="match status" value="1"/>
</dbReference>
<keyword evidence="7" id="KW-1185">Reference proteome</keyword>
<dbReference type="Pfam" id="PF04679">
    <property type="entry name" value="DNA_ligase_A_C"/>
    <property type="match status" value="1"/>
</dbReference>
<dbReference type="InterPro" id="IPR012310">
    <property type="entry name" value="DNA_ligase_ATP-dep_cent"/>
</dbReference>